<evidence type="ECO:0000256" key="1">
    <source>
        <dbReference type="SAM" id="MobiDB-lite"/>
    </source>
</evidence>
<keyword evidence="2" id="KW-0808">Transferase</keyword>
<feature type="region of interest" description="Disordered" evidence="1">
    <location>
        <begin position="180"/>
        <end position="205"/>
    </location>
</feature>
<evidence type="ECO:0000313" key="2">
    <source>
        <dbReference type="EMBL" id="CDZ97136.1"/>
    </source>
</evidence>
<dbReference type="Pfam" id="PF07247">
    <property type="entry name" value="AATase"/>
    <property type="match status" value="1"/>
</dbReference>
<sequence length="531" mass="57835">MTSIEERKLGLCERYSLSRSLISSEPAPIIAFTFSHPSVLSSQSILSNLQSATQTLVETHPVLFARFTDIHTLSPGLSRLKKISLEDVVVQVAESGSDTPEQDSFDSALVRMMTVDLQIESTVIPPWRIIWTRLTPMTGKAEDGTKVVVGFKGHHSLFDGLSAWTVAHSFSQSLSTLTLRPSGQTVYPSSGHDDDNNNNNHPCLPPSLESLISTKPSVGKIARIVLQQILRPLLPSPLGILSRLGYRPVDQPSIWTGDRSSGQPHPRKKHVRTITLSPDTVRSIVCRSRKRGVTLTAFLHAALTEAIQTLDPERRPLRTMLPVNLRPILSPTSPGLGGAYVAGITYDVPSPGDTPSQSGPAERSSDLWERAVKFNKWSKDRAVWDDAISDWGLLSLVSGPKQPAPTSSAPPPTGMVSFLKAKTEEPREHSLELSNLGSVRLALGSLASTSVPAESASTNTEQARWEPSRLVFTQAPLPISAALVLSVVGCEDLGGVEIAVGWEDGVVDREYIQQFQTRLETIVKRELEPID</sequence>
<dbReference type="SUPFAM" id="SSF52777">
    <property type="entry name" value="CoA-dependent acyltransferases"/>
    <property type="match status" value="2"/>
</dbReference>
<proteinExistence type="predicted"/>
<dbReference type="PANTHER" id="PTHR28037">
    <property type="entry name" value="ALCOHOL O-ACETYLTRANSFERASE 1-RELATED"/>
    <property type="match status" value="1"/>
</dbReference>
<dbReference type="PANTHER" id="PTHR28037:SF1">
    <property type="entry name" value="ALCOHOL O-ACETYLTRANSFERASE 1-RELATED"/>
    <property type="match status" value="1"/>
</dbReference>
<dbReference type="GO" id="GO:0016740">
    <property type="term" value="F:transferase activity"/>
    <property type="evidence" value="ECO:0007669"/>
    <property type="project" value="UniProtKB-KW"/>
</dbReference>
<accession>A0A0F7SEV7</accession>
<name>A0A0F7SEV7_PHARH</name>
<organism evidence="2">
    <name type="scientific">Phaffia rhodozyma</name>
    <name type="common">Yeast</name>
    <name type="synonym">Xanthophyllomyces dendrorhous</name>
    <dbReference type="NCBI Taxonomy" id="264483"/>
    <lineage>
        <taxon>Eukaryota</taxon>
        <taxon>Fungi</taxon>
        <taxon>Dikarya</taxon>
        <taxon>Basidiomycota</taxon>
        <taxon>Agaricomycotina</taxon>
        <taxon>Tremellomycetes</taxon>
        <taxon>Cystofilobasidiales</taxon>
        <taxon>Mrakiaceae</taxon>
        <taxon>Phaffia</taxon>
    </lineage>
</organism>
<dbReference type="InterPro" id="IPR010828">
    <property type="entry name" value="Atf2/Sli1-like"/>
</dbReference>
<dbReference type="InterPro" id="IPR052058">
    <property type="entry name" value="Alcohol_O-acetyltransferase"/>
</dbReference>
<dbReference type="Gene3D" id="3.30.559.10">
    <property type="entry name" value="Chloramphenicol acetyltransferase-like domain"/>
    <property type="match status" value="1"/>
</dbReference>
<protein>
    <submittedName>
        <fullName evidence="2">Chloramphenicol acetyltransferase-like domain</fullName>
    </submittedName>
</protein>
<dbReference type="AlphaFoldDB" id="A0A0F7SEV7"/>
<dbReference type="EMBL" id="LN483167">
    <property type="protein sequence ID" value="CDZ97136.1"/>
    <property type="molecule type" value="Genomic_DNA"/>
</dbReference>
<dbReference type="InterPro" id="IPR023213">
    <property type="entry name" value="CAT-like_dom_sf"/>
</dbReference>
<dbReference type="Gene3D" id="3.30.559.30">
    <property type="entry name" value="Nonribosomal peptide synthetase, condensation domain"/>
    <property type="match status" value="1"/>
</dbReference>
<reference evidence="2" key="1">
    <citation type="submission" date="2014-08" db="EMBL/GenBank/DDBJ databases">
        <authorList>
            <person name="Sharma Rahul"/>
            <person name="Thines Marco"/>
        </authorList>
    </citation>
    <scope>NUCLEOTIDE SEQUENCE</scope>
</reference>